<dbReference type="EMBL" id="JASPKZ010007203">
    <property type="protein sequence ID" value="KAJ9586127.1"/>
    <property type="molecule type" value="Genomic_DNA"/>
</dbReference>
<dbReference type="Pfam" id="PF01535">
    <property type="entry name" value="PPR"/>
    <property type="match status" value="3"/>
</dbReference>
<evidence type="ECO:0000313" key="3">
    <source>
        <dbReference type="Proteomes" id="UP001233999"/>
    </source>
</evidence>
<proteinExistence type="predicted"/>
<accession>A0AAD7ZU59</accession>
<dbReference type="Gene3D" id="1.25.40.10">
    <property type="entry name" value="Tetratricopeptide repeat domain"/>
    <property type="match status" value="4"/>
</dbReference>
<dbReference type="PROSITE" id="PS51375">
    <property type="entry name" value="PPR"/>
    <property type="match status" value="2"/>
</dbReference>
<keyword evidence="3" id="KW-1185">Reference proteome</keyword>
<name>A0AAD7ZU59_DIPPU</name>
<dbReference type="GO" id="GO:0005739">
    <property type="term" value="C:mitochondrion"/>
    <property type="evidence" value="ECO:0007669"/>
    <property type="project" value="TreeGrafter"/>
</dbReference>
<reference evidence="2" key="2">
    <citation type="submission" date="2023-05" db="EMBL/GenBank/DDBJ databases">
        <authorList>
            <person name="Fouks B."/>
        </authorList>
    </citation>
    <scope>NUCLEOTIDE SEQUENCE</scope>
    <source>
        <strain evidence="2">Stay&amp;Tobe</strain>
        <tissue evidence="2">Testes</tissue>
    </source>
</reference>
<dbReference type="Pfam" id="PF12854">
    <property type="entry name" value="PPR_1"/>
    <property type="match status" value="1"/>
</dbReference>
<dbReference type="PANTHER" id="PTHR46669">
    <property type="entry name" value="LEUCINE-RICH PPR MOTIF-CONTAINING PROTEIN, MITOCHONDRIAL"/>
    <property type="match status" value="1"/>
</dbReference>
<dbReference type="NCBIfam" id="TIGR00756">
    <property type="entry name" value="PPR"/>
    <property type="match status" value="1"/>
</dbReference>
<dbReference type="InterPro" id="IPR002885">
    <property type="entry name" value="PPR_rpt"/>
</dbReference>
<dbReference type="GO" id="GO:0070129">
    <property type="term" value="P:regulation of mitochondrial translation"/>
    <property type="evidence" value="ECO:0007669"/>
    <property type="project" value="TreeGrafter"/>
</dbReference>
<sequence>FRLRQVLLHRQWPLFYVLQKYIRYFASIARSFVFNSSRGEIQETVIQRKQCLSYELPKYFATQAVTSHTSNDSNLERNLKRLDQNVRRTGRISRRELEDILDELRHSGSATSTQSLHIIRCCGSLIPEESPAIRTHLVEEIWKTLDTLGVPLDISHYNALLRVYLENEYLFSPTEFLANLEKKGIEPNRVTYQRLIARYCQDGDIEGATKILEFMREKQLPVNESVFKEETIGHQFDMESAVGILGVMRQGGLEPSAETYTALLCGYAKKGDIEAIDSTLKECETKDIDLMDRDYMNIIFTLAINNHTQHVDKIIERMRQGVGYNQDAFNLILRLVNHGHEDIGYKILLTMPRPQVEKEQFHVGGFFISQLVKANCPVEKIKSICESLEKEDLNPRALLVATECSLQCGKSELAYQLFRIMQERNLPIRQHYFWPLLARHSKNPQSLLDILERMSSDFNLGIGGETLRDYVIPSLAKKSSDEIITLLKTSGVSVAAAASAIVTYHLNQNDIASAAYVAKRYNSHYSPILLKNPLVQAYIRTGDDDSFISILRQIHDSVDRVVPTGEDAPMSVPDRAEIVGQYINDVAAAIKHDRVTKIEVLLQGLLNQGLGLSNSAAERLQEKLGEELTDNVSSLLGKLTSGELVPVKVTRPAAQTQVKMLGSSGISKFIVLKSLEEKGHSTLANKKQLLLLYCRNRELEKAENLIKDLEENNFVFTGITYALMLDMYLHFENLEETNKILTKLNEREPDFVLDNSKIIRVATLLISKDKMSDAVKFLTEQAKERTLEDRSFQFSNLCFRLLNSLAEKGKIDELKQIFDILVEHGYIDINNVMLGPLIKVHVVRNDLAAALEKFEWCCQNYRSTPWKSELTRKFIQAEDPTSLQKLTDLSIQVHGEVNCLYDLVFAFVECGRIRQAHRILETPGLRSRAHRLNTVCERYQQEGHVEHLEGLVEATRDISHIDRLDIYQHLLLSYCKSDDPDKALGLWTRMQEENVQPSDEFLSTLGKFLIKKGRDVPFVLPEIDSSSQDVEKDVPTATHRLRQALRQNNLDQALELRKGCIEAGEDLTVTDVSTLIENLVKAERYREASALVRETLDRGLYPLPKVLRFFLNRLATAGDVDTITLVGNQLSNVMKKNISYDNRLCHANAVAGKSSEYLKKLTDEIDSADESGLRDLADKFPRGGAIGILEKHPELSSEYENLALKYAAKGFVGPVNVLWMHYFAGGKEDAALELWNKYLSGSPRVMFQHILRRARDNKDENIVNRLIKLLKDIPISEGARGTAYSCLIDILVYKQKLDEALVALKEAVDQVCLENLNRTALLRLKQSVEEQGKTFPYLVPAKLSALDLSSSSSSSSSDEEATRKRMHTYRQITIAAWAITYANDREAARREFN</sequence>
<feature type="repeat" description="PPR" evidence="1">
    <location>
        <begin position="963"/>
        <end position="997"/>
    </location>
</feature>
<dbReference type="PANTHER" id="PTHR46669:SF1">
    <property type="entry name" value="LEUCINE-RICH PPR MOTIF-CONTAINING PROTEIN, MITOCHONDRIAL"/>
    <property type="match status" value="1"/>
</dbReference>
<reference evidence="2" key="1">
    <citation type="journal article" date="2023" name="IScience">
        <title>Live-bearing cockroach genome reveals convergent evolutionary mechanisms linked to viviparity in insects and beyond.</title>
        <authorList>
            <person name="Fouks B."/>
            <person name="Harrison M.C."/>
            <person name="Mikhailova A.A."/>
            <person name="Marchal E."/>
            <person name="English S."/>
            <person name="Carruthers M."/>
            <person name="Jennings E.C."/>
            <person name="Chiamaka E.L."/>
            <person name="Frigard R.A."/>
            <person name="Pippel M."/>
            <person name="Attardo G.M."/>
            <person name="Benoit J.B."/>
            <person name="Bornberg-Bauer E."/>
            <person name="Tobe S.S."/>
        </authorList>
    </citation>
    <scope>NUCLEOTIDE SEQUENCE</scope>
    <source>
        <strain evidence="2">Stay&amp;Tobe</strain>
    </source>
</reference>
<evidence type="ECO:0000256" key="1">
    <source>
        <dbReference type="PROSITE-ProRule" id="PRU00708"/>
    </source>
</evidence>
<gene>
    <name evidence="2" type="ORF">L9F63_020226</name>
</gene>
<dbReference type="GO" id="GO:0005634">
    <property type="term" value="C:nucleus"/>
    <property type="evidence" value="ECO:0007669"/>
    <property type="project" value="TreeGrafter"/>
</dbReference>
<evidence type="ECO:0008006" key="4">
    <source>
        <dbReference type="Google" id="ProtNLM"/>
    </source>
</evidence>
<comment type="caution">
    <text evidence="2">The sequence shown here is derived from an EMBL/GenBank/DDBJ whole genome shotgun (WGS) entry which is preliminary data.</text>
</comment>
<dbReference type="InterPro" id="IPR011990">
    <property type="entry name" value="TPR-like_helical_dom_sf"/>
</dbReference>
<protein>
    <recommendedName>
        <fullName evidence="4">Leucine-rich PPR motif-containing protein, mitochondrial</fullName>
    </recommendedName>
</protein>
<feature type="non-terminal residue" evidence="2">
    <location>
        <position position="1"/>
    </location>
</feature>
<dbReference type="GO" id="GO:0003730">
    <property type="term" value="F:mRNA 3'-UTR binding"/>
    <property type="evidence" value="ECO:0007669"/>
    <property type="project" value="TreeGrafter"/>
</dbReference>
<dbReference type="InterPro" id="IPR033490">
    <property type="entry name" value="LRP130"/>
</dbReference>
<evidence type="ECO:0000313" key="2">
    <source>
        <dbReference type="EMBL" id="KAJ9586127.1"/>
    </source>
</evidence>
<organism evidence="2 3">
    <name type="scientific">Diploptera punctata</name>
    <name type="common">Pacific beetle cockroach</name>
    <dbReference type="NCBI Taxonomy" id="6984"/>
    <lineage>
        <taxon>Eukaryota</taxon>
        <taxon>Metazoa</taxon>
        <taxon>Ecdysozoa</taxon>
        <taxon>Arthropoda</taxon>
        <taxon>Hexapoda</taxon>
        <taxon>Insecta</taxon>
        <taxon>Pterygota</taxon>
        <taxon>Neoptera</taxon>
        <taxon>Polyneoptera</taxon>
        <taxon>Dictyoptera</taxon>
        <taxon>Blattodea</taxon>
        <taxon>Blaberoidea</taxon>
        <taxon>Blaberidae</taxon>
        <taxon>Diplopterinae</taxon>
        <taxon>Diploptera</taxon>
    </lineage>
</organism>
<dbReference type="Proteomes" id="UP001233999">
    <property type="component" value="Unassembled WGS sequence"/>
</dbReference>
<feature type="non-terminal residue" evidence="2">
    <location>
        <position position="1393"/>
    </location>
</feature>
<feature type="repeat" description="PPR" evidence="1">
    <location>
        <begin position="188"/>
        <end position="222"/>
    </location>
</feature>